<sequence length="790" mass="86714">MANTKDAERCNSGVLDMKALDNLECYEGLNLNATASSHHLPMTPRDTPPKLRGSERSLQRGTNNSVRSTTPPPLPKSASLPLHAPRVLPSTSNSKSDKPSGQRQAQITSHPPAAPIQETAKFGAVPLHSSPSALFDNSPVISEILRQISTSNVAVHDLRTQLTDVRAAAADSHAAIQSDLNVHRERKRAEDSARAELKTRTKALEDSKRSAEASKRDAEKRLRAAESARASASERIEKLDKEIGKLRVRMGSDEEAIVRCQEEGDKTEKGMAEELEKKRKEIKIAEDVVAALNTRTKELEAKIVEEEERLKRAKEQAELKKQDRAFYPLHVVNLQEAAEPSIWSPIISPVSVQAHPDPHSQINTEGSTHISVFSPGMQGPAIHNRGPSVTEDHKEFSTSPRPRHLSLAGISNFSDHHQGISDVPFPHNQVTVRPMFQDEVPSLSSGRTQSTRFSPFGDNELEVPVDVSGGMGISPRSTSLIPTSLIKSLEGGGNVEDMSRSFQSENDSVMERDWRKMHPFTLNTVESPGVFSSSPTSLTCPTFDGVDKEDPFEIRPPPPPLRHRITSDGFETERAMHLNNLRTSSDPQPLVRSRTRESDEEEKAIGHRRWFSSSKEPKEKKGLNPEAKAFQFNQFKMAFPSFSIHKPSPYEGLVSQPSSMASSLSVPSMLPPPSSDSESTFSTLSMRAFAPSPAEREALSRALGSSTNTSLERIPTLSDVVIGSMPSSPNHVHAVAAQRSPPHILAEPNNRSLLSPGLAWLQSLPRMKKPRFSPWDDELVGDADGGVIGR</sequence>
<dbReference type="OrthoDB" id="2548929at2759"/>
<reference evidence="3 4" key="1">
    <citation type="submission" date="2018-02" db="EMBL/GenBank/DDBJ databases">
        <title>Genome sequence of the basidiomycete white-rot fungus Phlebia centrifuga.</title>
        <authorList>
            <person name="Granchi Z."/>
            <person name="Peng M."/>
            <person name="de Vries R.P."/>
            <person name="Hilden K."/>
            <person name="Makela M.R."/>
            <person name="Grigoriev I."/>
            <person name="Riley R."/>
        </authorList>
    </citation>
    <scope>NUCLEOTIDE SEQUENCE [LARGE SCALE GENOMIC DNA]</scope>
    <source>
        <strain evidence="3 4">FBCC195</strain>
    </source>
</reference>
<comment type="caution">
    <text evidence="3">The sequence shown here is derived from an EMBL/GenBank/DDBJ whole genome shotgun (WGS) entry which is preliminary data.</text>
</comment>
<feature type="coiled-coil region" evidence="1">
    <location>
        <begin position="275"/>
        <end position="323"/>
    </location>
</feature>
<evidence type="ECO:0000256" key="1">
    <source>
        <dbReference type="SAM" id="Coils"/>
    </source>
</evidence>
<keyword evidence="1" id="KW-0175">Coiled coil</keyword>
<dbReference type="STRING" id="98765.A0A2R6NKD0"/>
<feature type="compositionally biased region" description="Low complexity" evidence="2">
    <location>
        <begin position="657"/>
        <end position="668"/>
    </location>
</feature>
<accession>A0A2R6NKD0</accession>
<feature type="region of interest" description="Disordered" evidence="2">
    <location>
        <begin position="657"/>
        <end position="680"/>
    </location>
</feature>
<evidence type="ECO:0000313" key="3">
    <source>
        <dbReference type="EMBL" id="PSR72844.1"/>
    </source>
</evidence>
<evidence type="ECO:0000256" key="2">
    <source>
        <dbReference type="SAM" id="MobiDB-lite"/>
    </source>
</evidence>
<feature type="compositionally biased region" description="Low complexity" evidence="2">
    <location>
        <begin position="76"/>
        <end position="85"/>
    </location>
</feature>
<feature type="region of interest" description="Disordered" evidence="2">
    <location>
        <begin position="182"/>
        <end position="234"/>
    </location>
</feature>
<dbReference type="AlphaFoldDB" id="A0A2R6NKD0"/>
<feature type="region of interest" description="Disordered" evidence="2">
    <location>
        <begin position="36"/>
        <end position="113"/>
    </location>
</feature>
<proteinExistence type="predicted"/>
<organism evidence="3 4">
    <name type="scientific">Hermanssonia centrifuga</name>
    <dbReference type="NCBI Taxonomy" id="98765"/>
    <lineage>
        <taxon>Eukaryota</taxon>
        <taxon>Fungi</taxon>
        <taxon>Dikarya</taxon>
        <taxon>Basidiomycota</taxon>
        <taxon>Agaricomycotina</taxon>
        <taxon>Agaricomycetes</taxon>
        <taxon>Polyporales</taxon>
        <taxon>Meruliaceae</taxon>
        <taxon>Hermanssonia</taxon>
    </lineage>
</organism>
<dbReference type="EMBL" id="MLYV02001133">
    <property type="protein sequence ID" value="PSR72844.1"/>
    <property type="molecule type" value="Genomic_DNA"/>
</dbReference>
<feature type="compositionally biased region" description="Basic and acidic residues" evidence="2">
    <location>
        <begin position="47"/>
        <end position="58"/>
    </location>
</feature>
<name>A0A2R6NKD0_9APHY</name>
<dbReference type="Proteomes" id="UP000186601">
    <property type="component" value="Unassembled WGS sequence"/>
</dbReference>
<gene>
    <name evidence="3" type="ORF">PHLCEN_2v11293</name>
</gene>
<keyword evidence="4" id="KW-1185">Reference proteome</keyword>
<feature type="region of interest" description="Disordered" evidence="2">
    <location>
        <begin position="582"/>
        <end position="605"/>
    </location>
</feature>
<evidence type="ECO:0000313" key="4">
    <source>
        <dbReference type="Proteomes" id="UP000186601"/>
    </source>
</evidence>
<protein>
    <submittedName>
        <fullName evidence="3">Uncharacterized protein</fullName>
    </submittedName>
</protein>
<feature type="region of interest" description="Disordered" evidence="2">
    <location>
        <begin position="771"/>
        <end position="790"/>
    </location>
</feature>